<dbReference type="InterPro" id="IPR041049">
    <property type="entry name" value="DUF5615"/>
</dbReference>
<keyword evidence="3" id="KW-1185">Reference proteome</keyword>
<dbReference type="OrthoDB" id="8085537at2"/>
<evidence type="ECO:0000313" key="3">
    <source>
        <dbReference type="Proteomes" id="UP000219559"/>
    </source>
</evidence>
<feature type="domain" description="DUF5615" evidence="1">
    <location>
        <begin position="1"/>
        <end position="95"/>
    </location>
</feature>
<protein>
    <recommendedName>
        <fullName evidence="1">DUF5615 domain-containing protein</fullName>
    </recommendedName>
</protein>
<organism evidence="2 3">
    <name type="scientific">Sediminicola luteus</name>
    <dbReference type="NCBI Taxonomy" id="319238"/>
    <lineage>
        <taxon>Bacteria</taxon>
        <taxon>Pseudomonadati</taxon>
        <taxon>Bacteroidota</taxon>
        <taxon>Flavobacteriia</taxon>
        <taxon>Flavobacteriales</taxon>
        <taxon>Flavobacteriaceae</taxon>
        <taxon>Sediminicola</taxon>
    </lineage>
</organism>
<dbReference type="Pfam" id="PF18480">
    <property type="entry name" value="DUF5615"/>
    <property type="match status" value="1"/>
</dbReference>
<gene>
    <name evidence="2" type="ORF">B7P33_12465</name>
</gene>
<proteinExistence type="predicted"/>
<sequence>MKLLLDENVPRKLKYRFSPDFEVNTVPEMGWTGVKNGELLNRMRKNDLKILISLDKNMGGQQHLESFQMSLIVFNVKNARYTSLVPLVEKVERIIRRRVAPGVHVVD</sequence>
<evidence type="ECO:0000313" key="2">
    <source>
        <dbReference type="EMBL" id="PCE64050.1"/>
    </source>
</evidence>
<dbReference type="AlphaFoldDB" id="A0A2A4G7U3"/>
<reference evidence="2 3" key="1">
    <citation type="submission" date="2017-04" db="EMBL/GenBank/DDBJ databases">
        <title>A new member of the family Flavobacteriaceae isolated from ascidians.</title>
        <authorList>
            <person name="Chen L."/>
        </authorList>
    </citation>
    <scope>NUCLEOTIDE SEQUENCE [LARGE SCALE GENOMIC DNA]</scope>
    <source>
        <strain evidence="2 3">HQA918</strain>
    </source>
</reference>
<name>A0A2A4G7U3_9FLAO</name>
<dbReference type="RefSeq" id="WP_097442767.1">
    <property type="nucleotide sequence ID" value="NZ_NBWU01000004.1"/>
</dbReference>
<dbReference type="Proteomes" id="UP000219559">
    <property type="component" value="Unassembled WGS sequence"/>
</dbReference>
<evidence type="ECO:0000259" key="1">
    <source>
        <dbReference type="Pfam" id="PF18480"/>
    </source>
</evidence>
<accession>A0A2A4G7U3</accession>
<dbReference type="EMBL" id="NBWU01000004">
    <property type="protein sequence ID" value="PCE64050.1"/>
    <property type="molecule type" value="Genomic_DNA"/>
</dbReference>
<comment type="caution">
    <text evidence="2">The sequence shown here is derived from an EMBL/GenBank/DDBJ whole genome shotgun (WGS) entry which is preliminary data.</text>
</comment>